<evidence type="ECO:0000313" key="2">
    <source>
        <dbReference type="EMBL" id="CEM11188.1"/>
    </source>
</evidence>
<dbReference type="Proteomes" id="UP000041254">
    <property type="component" value="Unassembled WGS sequence"/>
</dbReference>
<gene>
    <name evidence="2" type="ORF">Vbra_4383</name>
</gene>
<feature type="compositionally biased region" description="Basic and acidic residues" evidence="1">
    <location>
        <begin position="54"/>
        <end position="77"/>
    </location>
</feature>
<feature type="compositionally biased region" description="Polar residues" evidence="1">
    <location>
        <begin position="173"/>
        <end position="193"/>
    </location>
</feature>
<dbReference type="EMBL" id="CDMY01000411">
    <property type="protein sequence ID" value="CEM11188.1"/>
    <property type="molecule type" value="Genomic_DNA"/>
</dbReference>
<feature type="region of interest" description="Disordered" evidence="1">
    <location>
        <begin position="157"/>
        <end position="212"/>
    </location>
</feature>
<protein>
    <submittedName>
        <fullName evidence="2">Uncharacterized protein</fullName>
    </submittedName>
</protein>
<proteinExistence type="predicted"/>
<sequence>MRSRPQRLRSRHGSGTCLKHHQLSKGLLGWMSGFGTSSGRDRYREFLHNANKGHRQETGLHSDGDESEKSSKSDRERKLDAEMKRLRQENHTLKDAFRDAFVTSQQKETVEERERIIARYEARLQTRERQMDSQLNEYKSIIAFEREEKAALQKKLEEERLSPRPPPPQLLSYQTEGLFSATGTDNSSVFSDRSSARERTDGGDEQQEQPIGWWGRFKASAVLLAA</sequence>
<keyword evidence="3" id="KW-1185">Reference proteome</keyword>
<name>A0A0G4FD80_VITBC</name>
<feature type="region of interest" description="Disordered" evidence="1">
    <location>
        <begin position="50"/>
        <end position="77"/>
    </location>
</feature>
<dbReference type="AlphaFoldDB" id="A0A0G4FD80"/>
<accession>A0A0G4FD80</accession>
<evidence type="ECO:0000256" key="1">
    <source>
        <dbReference type="SAM" id="MobiDB-lite"/>
    </source>
</evidence>
<dbReference type="InParanoid" id="A0A0G4FD80"/>
<evidence type="ECO:0000313" key="3">
    <source>
        <dbReference type="Proteomes" id="UP000041254"/>
    </source>
</evidence>
<dbReference type="VEuPathDB" id="CryptoDB:Vbra_4383"/>
<organism evidence="2 3">
    <name type="scientific">Vitrella brassicaformis (strain CCMP3155)</name>
    <dbReference type="NCBI Taxonomy" id="1169540"/>
    <lineage>
        <taxon>Eukaryota</taxon>
        <taxon>Sar</taxon>
        <taxon>Alveolata</taxon>
        <taxon>Colpodellida</taxon>
        <taxon>Vitrellaceae</taxon>
        <taxon>Vitrella</taxon>
    </lineage>
</organism>
<reference evidence="2 3" key="1">
    <citation type="submission" date="2014-11" db="EMBL/GenBank/DDBJ databases">
        <authorList>
            <person name="Zhu J."/>
            <person name="Qi W."/>
            <person name="Song R."/>
        </authorList>
    </citation>
    <scope>NUCLEOTIDE SEQUENCE [LARGE SCALE GENOMIC DNA]</scope>
</reference>